<comment type="caution">
    <text evidence="1">The sequence shown here is derived from an EMBL/GenBank/DDBJ whole genome shotgun (WGS) entry which is preliminary data.</text>
</comment>
<dbReference type="EMBL" id="JAWJWF010000002">
    <property type="protein sequence ID" value="KAK6638106.1"/>
    <property type="molecule type" value="Genomic_DNA"/>
</dbReference>
<dbReference type="Proteomes" id="UP001359485">
    <property type="component" value="Unassembled WGS sequence"/>
</dbReference>
<evidence type="ECO:0000313" key="2">
    <source>
        <dbReference type="Proteomes" id="UP001359485"/>
    </source>
</evidence>
<sequence>MNDTFQTDTEKTKNPKAVQRQIQGGRVNYDLEVAIQNPIGFMEHSGVEELPVHATLMIQPFKLPIA</sequence>
<evidence type="ECO:0000313" key="1">
    <source>
        <dbReference type="EMBL" id="KAK6638106.1"/>
    </source>
</evidence>
<gene>
    <name evidence="1" type="ORF">RUM44_008531</name>
</gene>
<accession>A0ABR1B8I6</accession>
<proteinExistence type="predicted"/>
<protein>
    <submittedName>
        <fullName evidence="1">Uncharacterized protein</fullName>
    </submittedName>
</protein>
<keyword evidence="2" id="KW-1185">Reference proteome</keyword>
<name>A0ABR1B8I6_POLSC</name>
<reference evidence="1 2" key="1">
    <citation type="submission" date="2023-09" db="EMBL/GenBank/DDBJ databases">
        <title>Genomes of two closely related lineages of the louse Polyplax serrata with different host specificities.</title>
        <authorList>
            <person name="Martinu J."/>
            <person name="Tarabai H."/>
            <person name="Stefka J."/>
            <person name="Hypsa V."/>
        </authorList>
    </citation>
    <scope>NUCLEOTIDE SEQUENCE [LARGE SCALE GENOMIC DNA]</scope>
    <source>
        <strain evidence="1">98ZLc_SE</strain>
    </source>
</reference>
<organism evidence="1 2">
    <name type="scientific">Polyplax serrata</name>
    <name type="common">Common mouse louse</name>
    <dbReference type="NCBI Taxonomy" id="468196"/>
    <lineage>
        <taxon>Eukaryota</taxon>
        <taxon>Metazoa</taxon>
        <taxon>Ecdysozoa</taxon>
        <taxon>Arthropoda</taxon>
        <taxon>Hexapoda</taxon>
        <taxon>Insecta</taxon>
        <taxon>Pterygota</taxon>
        <taxon>Neoptera</taxon>
        <taxon>Paraneoptera</taxon>
        <taxon>Psocodea</taxon>
        <taxon>Troctomorpha</taxon>
        <taxon>Phthiraptera</taxon>
        <taxon>Anoplura</taxon>
        <taxon>Polyplacidae</taxon>
        <taxon>Polyplax</taxon>
    </lineage>
</organism>